<gene>
    <name evidence="2" type="ORF">DVS28_b0538</name>
</gene>
<evidence type="ECO:0000313" key="2">
    <source>
        <dbReference type="EMBL" id="AXV10278.1"/>
    </source>
</evidence>
<accession>A0A346Y731</accession>
<evidence type="ECO:0000256" key="1">
    <source>
        <dbReference type="SAM" id="MobiDB-lite"/>
    </source>
</evidence>
<dbReference type="AlphaFoldDB" id="A0A346Y731"/>
<dbReference type="Proteomes" id="UP000264006">
    <property type="component" value="Plasmid pEDY32-46I"/>
</dbReference>
<reference evidence="2 3" key="1">
    <citation type="submission" date="2018-09" db="EMBL/GenBank/DDBJ databases">
        <title>Complete genome sequence of Euzebya sp. DY32-46 isolated from seawater of Pacific Ocean.</title>
        <authorList>
            <person name="Xu L."/>
            <person name="Wu Y.-H."/>
            <person name="Xu X.-W."/>
        </authorList>
    </citation>
    <scope>NUCLEOTIDE SEQUENCE [LARGE SCALE GENOMIC DNA]</scope>
    <source>
        <strain evidence="2 3">DY32-46</strain>
        <plasmid evidence="3">pedy32-46i</plasmid>
    </source>
</reference>
<dbReference type="KEGG" id="euz:DVS28_b0538"/>
<geneLocation type="plasmid" evidence="3">
    <name>pedy32-46i</name>
</geneLocation>
<feature type="region of interest" description="Disordered" evidence="1">
    <location>
        <begin position="1"/>
        <end position="39"/>
    </location>
</feature>
<keyword evidence="3" id="KW-1185">Reference proteome</keyword>
<keyword evidence="2" id="KW-0614">Plasmid</keyword>
<evidence type="ECO:0000313" key="3">
    <source>
        <dbReference type="Proteomes" id="UP000264006"/>
    </source>
</evidence>
<protein>
    <submittedName>
        <fullName evidence="2">Uncharacterized protein</fullName>
    </submittedName>
</protein>
<sequence>MPPDPPVAPEPTAADDLDDLLKAADEPFVESDPSEDPAFIGEEMDWQPEQWVDADSVGAGWSNFPESEHHVLGGAGGVSVVADAAAAGKVITDLAETEALLNLLNASTLHQSAPIPAQDAFDLFSDDGADILVPGGSIDPDQFADIYEAWTDDYTQVPEHTKALAEAFKNWVTAKNDPSLSLTEKFDALKEYGETSRAIFDQAGLDTKSDEWKVVIAECKTWLTDLTASDRLLLAHHAGFIHPLLASGTKPGDEKASIIYWLTPAYEQDHPSKDKVQASQLKKYASLVDGTYPDIDGVTLEDVDADDALHAAPKAPDAAQAPGAVIDQAAFADLQALHAIATAAITTHDIVEKRNAALRLRWALHDPVLGEGVTPESVAALAPPAYLLTHIGAPQVPVISEMAGMDGDLLYHVGQSDLNKVADPSTPADTIAEIVLKADANKKLVAAGKAKWAESEQLWDDAVASKALTPSEWDTIVAGWKHGKQVATQLSDSMYSAAPGAIAIVKPPSEQDLRAGLKKVGIPDLRVVAEHTGMEHTGAPTPRSALQNWLIAQAHGNTAKMVAAQKAASDKHAAPVVPSPAPVAAPLATGPASKVPKAAKPAVSSASAAGAKVVVASWAKGFDDLSALLDHATKTHTDIPARDDAYVATMTLTSAPQNAPSGGSHTRVGFVCGQGQAWFGKPHPSSGGRARAITESTASEAKAALGLSAIPVYYRQVGTAHHAMQPLLQGAKPLSHNHKDLSQHDVDTIVRQTVGDWLVGEHDGKEDNWLRTASGGLTRCDLGQAFKFWGSDKPALDWEGNGNHGTKLIKQLLQADVNGGLAPGVRIDPTAALGVIGKAEAISDAEWAAIVRPAAEAGVKAGDDIKWVDRMRKKAAKRLGVADFQVTDDQVVDEFINEANKRRKSVREDMAAAFEAKGYDASVLRAL</sequence>
<name>A0A346Y731_9ACTN</name>
<dbReference type="EMBL" id="CP031166">
    <property type="protein sequence ID" value="AXV10278.1"/>
    <property type="molecule type" value="Genomic_DNA"/>
</dbReference>
<organism evidence="2 3">
    <name type="scientific">Euzebya pacifica</name>
    <dbReference type="NCBI Taxonomy" id="1608957"/>
    <lineage>
        <taxon>Bacteria</taxon>
        <taxon>Bacillati</taxon>
        <taxon>Actinomycetota</taxon>
        <taxon>Nitriliruptoria</taxon>
        <taxon>Euzebyales</taxon>
    </lineage>
</organism>
<proteinExistence type="predicted"/>